<name>A0ACB9YQF3_9PEZI</name>
<organism evidence="1 2">
    <name type="scientific">Hypoxylon rubiginosum</name>
    <dbReference type="NCBI Taxonomy" id="110542"/>
    <lineage>
        <taxon>Eukaryota</taxon>
        <taxon>Fungi</taxon>
        <taxon>Dikarya</taxon>
        <taxon>Ascomycota</taxon>
        <taxon>Pezizomycotina</taxon>
        <taxon>Sordariomycetes</taxon>
        <taxon>Xylariomycetidae</taxon>
        <taxon>Xylariales</taxon>
        <taxon>Hypoxylaceae</taxon>
        <taxon>Hypoxylon</taxon>
    </lineage>
</organism>
<proteinExistence type="predicted"/>
<gene>
    <name evidence="1" type="ORF">F4820DRAFT_433764</name>
</gene>
<keyword evidence="2" id="KW-1185">Reference proteome</keyword>
<evidence type="ECO:0000313" key="1">
    <source>
        <dbReference type="EMBL" id="KAI4861452.1"/>
    </source>
</evidence>
<sequence>METRQFQNRDIQDQGNVGQRESEQPSSDIVINIEPADDSRSGHDVEHIAPVSEQSYPSTIYDRGNSERLREINHQDPVRDSVQGSESEVAGTGSRSKMEERLHDAIKISKDGKKFLPLNRLEAIVTKMAMEHELTQYETLKRNASTLAEDIYRQHEFQESNRRQYASYQKIFAILVLIDKVQYITHFLDEKIRDSDLPLKEHKIGSTTCLVARHVELDPKSEYPLRTDKEWTLNEIGSFETQQWIVCAPFFATASNLGERVYLYSLSTRDVLPFVSPGTDDQNDPQYLYQGTFSNVRRVKIHQSHHNFSVHQGNTGADFVVKEILKEPDSTNYRESFDQEVLALERFCQRNERYIIKLLATYEVDSTFHLLFPAADGNLMNHWEKYHSPQTIPNSALWLVQECLGIAQALQKIHQFTYSPVNNTDGLAPAELSSNGIHGDIKPQNILWFNTLPGHLEDGPYTDSVSRAANLSGLGYLQISDFGTVKFHRNISMRGNEILVKGNTYRAPESDLLGNLGSLALDVWAYGCLCLELITWYLQGNSGVCENFPTARQADEPRSSIEGYGGEDKFFIAKTNWLTGRQYSIVKPRVSEWIMRLRREPRCSQLIHDFLDLIESQMLVVSIEERCRCSHVVSSLQRFRDRCNESGEYYNSGRPRTWMDPKSNWILLKARMRQFSQFIDSHGHVVISIFAFVIFVTLLVELFPRDRSV</sequence>
<reference evidence="1 2" key="1">
    <citation type="journal article" date="2022" name="New Phytol.">
        <title>Ecological generalism drives hyperdiversity of secondary metabolite gene clusters in xylarialean endophytes.</title>
        <authorList>
            <person name="Franco M.E.E."/>
            <person name="Wisecaver J.H."/>
            <person name="Arnold A.E."/>
            <person name="Ju Y.M."/>
            <person name="Slot J.C."/>
            <person name="Ahrendt S."/>
            <person name="Moore L.P."/>
            <person name="Eastman K.E."/>
            <person name="Scott K."/>
            <person name="Konkel Z."/>
            <person name="Mondo S.J."/>
            <person name="Kuo A."/>
            <person name="Hayes R.D."/>
            <person name="Haridas S."/>
            <person name="Andreopoulos B."/>
            <person name="Riley R."/>
            <person name="LaButti K."/>
            <person name="Pangilinan J."/>
            <person name="Lipzen A."/>
            <person name="Amirebrahimi M."/>
            <person name="Yan J."/>
            <person name="Adam C."/>
            <person name="Keymanesh K."/>
            <person name="Ng V."/>
            <person name="Louie K."/>
            <person name="Northen T."/>
            <person name="Drula E."/>
            <person name="Henrissat B."/>
            <person name="Hsieh H.M."/>
            <person name="Youens-Clark K."/>
            <person name="Lutzoni F."/>
            <person name="Miadlikowska J."/>
            <person name="Eastwood D.C."/>
            <person name="Hamelin R.C."/>
            <person name="Grigoriev I.V."/>
            <person name="U'Ren J.M."/>
        </authorList>
    </citation>
    <scope>NUCLEOTIDE SEQUENCE [LARGE SCALE GENOMIC DNA]</scope>
    <source>
        <strain evidence="1 2">CBS 119005</strain>
    </source>
</reference>
<dbReference type="EMBL" id="MU393552">
    <property type="protein sequence ID" value="KAI4861452.1"/>
    <property type="molecule type" value="Genomic_DNA"/>
</dbReference>
<accession>A0ACB9YQF3</accession>
<evidence type="ECO:0000313" key="2">
    <source>
        <dbReference type="Proteomes" id="UP001497700"/>
    </source>
</evidence>
<dbReference type="Proteomes" id="UP001497700">
    <property type="component" value="Unassembled WGS sequence"/>
</dbReference>
<comment type="caution">
    <text evidence="1">The sequence shown here is derived from an EMBL/GenBank/DDBJ whole genome shotgun (WGS) entry which is preliminary data.</text>
</comment>
<protein>
    <submittedName>
        <fullName evidence="1">Kinase-like protein</fullName>
    </submittedName>
</protein>